<protein>
    <submittedName>
        <fullName evidence="1">Uncharacterized protein</fullName>
    </submittedName>
</protein>
<sequence>MSARDSSMALGGCSWYKRSWGPSSSWWHTLHRSCCSNLSFFLAGLPLPHCFRFTPHLPGTSASRRSTITTGTFFKPNGFSVASHQGEPGLITSRITPGFSNLGIMQMMLLVRVFSLRSPVSSTPSFCRCSILTSLALKTLMSRATQITPLHSKTFSQRHLLVIHGCSSHVLGVDIRLCRESGL</sequence>
<proteinExistence type="predicted"/>
<organism evidence="1 2">
    <name type="scientific">Dryococelus australis</name>
    <dbReference type="NCBI Taxonomy" id="614101"/>
    <lineage>
        <taxon>Eukaryota</taxon>
        <taxon>Metazoa</taxon>
        <taxon>Ecdysozoa</taxon>
        <taxon>Arthropoda</taxon>
        <taxon>Hexapoda</taxon>
        <taxon>Insecta</taxon>
        <taxon>Pterygota</taxon>
        <taxon>Neoptera</taxon>
        <taxon>Polyneoptera</taxon>
        <taxon>Phasmatodea</taxon>
        <taxon>Verophasmatodea</taxon>
        <taxon>Anareolatae</taxon>
        <taxon>Phasmatidae</taxon>
        <taxon>Eurycanthinae</taxon>
        <taxon>Dryococelus</taxon>
    </lineage>
</organism>
<accession>A0ABQ9GW58</accession>
<dbReference type="EMBL" id="JARBHB010000009">
    <property type="protein sequence ID" value="KAJ8876266.1"/>
    <property type="molecule type" value="Genomic_DNA"/>
</dbReference>
<reference evidence="1 2" key="1">
    <citation type="submission" date="2023-02" db="EMBL/GenBank/DDBJ databases">
        <title>LHISI_Scaffold_Assembly.</title>
        <authorList>
            <person name="Stuart O.P."/>
            <person name="Cleave R."/>
            <person name="Magrath M.J.L."/>
            <person name="Mikheyev A.S."/>
        </authorList>
    </citation>
    <scope>NUCLEOTIDE SEQUENCE [LARGE SCALE GENOMIC DNA]</scope>
    <source>
        <strain evidence="1">Daus_M_001</strain>
        <tissue evidence="1">Leg muscle</tissue>
    </source>
</reference>
<gene>
    <name evidence="1" type="ORF">PR048_024176</name>
</gene>
<keyword evidence="2" id="KW-1185">Reference proteome</keyword>
<evidence type="ECO:0000313" key="1">
    <source>
        <dbReference type="EMBL" id="KAJ8876266.1"/>
    </source>
</evidence>
<comment type="caution">
    <text evidence="1">The sequence shown here is derived from an EMBL/GenBank/DDBJ whole genome shotgun (WGS) entry which is preliminary data.</text>
</comment>
<dbReference type="Proteomes" id="UP001159363">
    <property type="component" value="Chromosome 8"/>
</dbReference>
<name>A0ABQ9GW58_9NEOP</name>
<evidence type="ECO:0000313" key="2">
    <source>
        <dbReference type="Proteomes" id="UP001159363"/>
    </source>
</evidence>